<evidence type="ECO:0000256" key="1">
    <source>
        <dbReference type="ARBA" id="ARBA00022387"/>
    </source>
</evidence>
<evidence type="ECO:0000313" key="7">
    <source>
        <dbReference type="EMBL" id="EQC34387.1"/>
    </source>
</evidence>
<dbReference type="PANTHER" id="PTHR12630">
    <property type="entry name" value="N-LINKED OLIGOSACCHARIDE PROCESSING"/>
    <property type="match status" value="1"/>
</dbReference>
<organism evidence="7 8">
    <name type="scientific">Saprolegnia diclina (strain VS20)</name>
    <dbReference type="NCBI Taxonomy" id="1156394"/>
    <lineage>
        <taxon>Eukaryota</taxon>
        <taxon>Sar</taxon>
        <taxon>Stramenopiles</taxon>
        <taxon>Oomycota</taxon>
        <taxon>Saprolegniomycetes</taxon>
        <taxon>Saprolegniales</taxon>
        <taxon>Saprolegniaceae</taxon>
        <taxon>Saprolegnia</taxon>
    </lineage>
</organism>
<dbReference type="GeneID" id="19948884"/>
<dbReference type="InterPro" id="IPR036055">
    <property type="entry name" value="LDL_receptor-like_sf"/>
</dbReference>
<dbReference type="InterPro" id="IPR039794">
    <property type="entry name" value="Gtb1-like"/>
</dbReference>
<dbReference type="AlphaFoldDB" id="T0RVC9"/>
<dbReference type="CDD" id="cd00112">
    <property type="entry name" value="LDLa"/>
    <property type="match status" value="1"/>
</dbReference>
<protein>
    <recommendedName>
        <fullName evidence="1">Glucosidase 2 subunit beta</fullName>
    </recommendedName>
</protein>
<dbReference type="RefSeq" id="XP_008612249.1">
    <property type="nucleotide sequence ID" value="XM_008614027.1"/>
</dbReference>
<feature type="domain" description="MRH" evidence="6">
    <location>
        <begin position="245"/>
        <end position="406"/>
    </location>
</feature>
<sequence length="425" mass="46316">MTMRQTRRTLLLLLVACICCLFAHPALASANDEGDAANDADDDDDWFGGADEIEVDDGMTCLALLDASLLNDGYCDCPDADDESLTGACGSGKFTCATSANVISSAFVNDGVCDCCDGSDEPSMHCANTCDVDANAVRKRLEAVLADVAAGVRAKAALVAGAGAARAQFATDVAHWETMANEVAAEMDAIQTHFKSSNAKPTHEDQQQFRYLQYVQQKAQYYQYVHGNLLATDFGDHDAYASLVGQCFEYTVNEKELKGGTSNTVARTYVMVVCPFLNVTQTEPAYHEWRLAQKQAQAGETPITPPTEREEQRPILLGVWANWTTDVRPTHVGLPHALYDEAPAPLEADPSPIRVQMYDHGERCGEAPRRVHMQMECASTNYVKFVEEGSVCVYSIGFATPAACSTEYVRHLQSMLRASAHHDEL</sequence>
<evidence type="ECO:0000313" key="8">
    <source>
        <dbReference type="Proteomes" id="UP000030762"/>
    </source>
</evidence>
<name>T0RVC9_SAPDV</name>
<dbReference type="InterPro" id="IPR009011">
    <property type="entry name" value="Man6P_isomerase_rcpt-bd_dom_sf"/>
</dbReference>
<keyword evidence="7" id="KW-0808">Transferase</keyword>
<keyword evidence="3" id="KW-0256">Endoplasmic reticulum</keyword>
<dbReference type="InterPro" id="IPR002172">
    <property type="entry name" value="LDrepeatLR_classA_rpt"/>
</dbReference>
<dbReference type="GO" id="GO:0006491">
    <property type="term" value="P:N-glycan processing"/>
    <property type="evidence" value="ECO:0007669"/>
    <property type="project" value="TreeGrafter"/>
</dbReference>
<dbReference type="EMBL" id="JH767155">
    <property type="protein sequence ID" value="EQC34387.1"/>
    <property type="molecule type" value="Genomic_DNA"/>
</dbReference>
<dbReference type="PROSITE" id="PS50068">
    <property type="entry name" value="LDLRA_2"/>
    <property type="match status" value="1"/>
</dbReference>
<dbReference type="Gene3D" id="4.10.400.10">
    <property type="entry name" value="Low-density Lipoprotein Receptor"/>
    <property type="match status" value="1"/>
</dbReference>
<dbReference type="InterPro" id="IPR028146">
    <property type="entry name" value="PRKCSH_N"/>
</dbReference>
<dbReference type="Pfam" id="PF12999">
    <property type="entry name" value="PRKCSH-like"/>
    <property type="match status" value="1"/>
</dbReference>
<dbReference type="OMA" id="EREMCEY"/>
<keyword evidence="7" id="KW-0418">Kinase</keyword>
<dbReference type="PANTHER" id="PTHR12630:SF1">
    <property type="entry name" value="GLUCOSIDASE 2 SUBUNIT BETA"/>
    <property type="match status" value="1"/>
</dbReference>
<keyword evidence="2 5" id="KW-0732">Signal</keyword>
<gene>
    <name evidence="7" type="ORF">SDRG_08157</name>
</gene>
<feature type="chain" id="PRO_5004584236" description="Glucosidase 2 subunit beta" evidence="5">
    <location>
        <begin position="29"/>
        <end position="425"/>
    </location>
</feature>
<feature type="signal peptide" evidence="5">
    <location>
        <begin position="1"/>
        <end position="28"/>
    </location>
</feature>
<dbReference type="SMART" id="SM00192">
    <property type="entry name" value="LDLa"/>
    <property type="match status" value="1"/>
</dbReference>
<dbReference type="Pfam" id="PF13015">
    <property type="entry name" value="PRKCSH_1"/>
    <property type="match status" value="1"/>
</dbReference>
<keyword evidence="8" id="KW-1185">Reference proteome</keyword>
<dbReference type="VEuPathDB" id="FungiDB:SDRG_08157"/>
<dbReference type="OrthoDB" id="28322at2759"/>
<evidence type="ECO:0000256" key="4">
    <source>
        <dbReference type="ARBA" id="ARBA00023157"/>
    </source>
</evidence>
<evidence type="ECO:0000256" key="2">
    <source>
        <dbReference type="ARBA" id="ARBA00022729"/>
    </source>
</evidence>
<dbReference type="Gene3D" id="2.70.130.10">
    <property type="entry name" value="Mannose-6-phosphate receptor binding domain"/>
    <property type="match status" value="1"/>
</dbReference>
<proteinExistence type="predicted"/>
<evidence type="ECO:0000259" key="6">
    <source>
        <dbReference type="PROSITE" id="PS51914"/>
    </source>
</evidence>
<dbReference type="GO" id="GO:0016301">
    <property type="term" value="F:kinase activity"/>
    <property type="evidence" value="ECO:0007669"/>
    <property type="project" value="UniProtKB-KW"/>
</dbReference>
<reference evidence="7 8" key="1">
    <citation type="submission" date="2012-04" db="EMBL/GenBank/DDBJ databases">
        <title>The Genome Sequence of Saprolegnia declina VS20.</title>
        <authorList>
            <consortium name="The Broad Institute Genome Sequencing Platform"/>
            <person name="Russ C."/>
            <person name="Nusbaum C."/>
            <person name="Tyler B."/>
            <person name="van West P."/>
            <person name="Dieguez-Uribeondo J."/>
            <person name="de Bruijn I."/>
            <person name="Tripathy S."/>
            <person name="Jiang R."/>
            <person name="Young S.K."/>
            <person name="Zeng Q."/>
            <person name="Gargeya S."/>
            <person name="Fitzgerald M."/>
            <person name="Haas B."/>
            <person name="Abouelleil A."/>
            <person name="Alvarado L."/>
            <person name="Arachchi H.M."/>
            <person name="Berlin A."/>
            <person name="Chapman S.B."/>
            <person name="Goldberg J."/>
            <person name="Griggs A."/>
            <person name="Gujja S."/>
            <person name="Hansen M."/>
            <person name="Howarth C."/>
            <person name="Imamovic A."/>
            <person name="Larimer J."/>
            <person name="McCowen C."/>
            <person name="Montmayeur A."/>
            <person name="Murphy C."/>
            <person name="Neiman D."/>
            <person name="Pearson M."/>
            <person name="Priest M."/>
            <person name="Roberts A."/>
            <person name="Saif S."/>
            <person name="Shea T."/>
            <person name="Sisk P."/>
            <person name="Sykes S."/>
            <person name="Wortman J."/>
            <person name="Nusbaum C."/>
            <person name="Birren B."/>
        </authorList>
    </citation>
    <scope>NUCLEOTIDE SEQUENCE [LARGE SCALE GENOMIC DNA]</scope>
    <source>
        <strain evidence="7 8">VS20</strain>
    </source>
</reference>
<dbReference type="GO" id="GO:0017177">
    <property type="term" value="C:glucosidase II complex"/>
    <property type="evidence" value="ECO:0007669"/>
    <property type="project" value="TreeGrafter"/>
</dbReference>
<dbReference type="SUPFAM" id="SSF57424">
    <property type="entry name" value="LDL receptor-like module"/>
    <property type="match status" value="1"/>
</dbReference>
<dbReference type="eggNOG" id="KOG2397">
    <property type="taxonomic scope" value="Eukaryota"/>
</dbReference>
<dbReference type="STRING" id="1156394.T0RVC9"/>
<dbReference type="InterPro" id="IPR044865">
    <property type="entry name" value="MRH_dom"/>
</dbReference>
<dbReference type="PROSITE" id="PS51914">
    <property type="entry name" value="MRH"/>
    <property type="match status" value="1"/>
</dbReference>
<evidence type="ECO:0000256" key="3">
    <source>
        <dbReference type="ARBA" id="ARBA00022824"/>
    </source>
</evidence>
<dbReference type="InParanoid" id="T0RVC9"/>
<dbReference type="Proteomes" id="UP000030762">
    <property type="component" value="Unassembled WGS sequence"/>
</dbReference>
<dbReference type="InterPro" id="IPR036607">
    <property type="entry name" value="PRKCSH"/>
</dbReference>
<keyword evidence="4" id="KW-1015">Disulfide bond</keyword>
<evidence type="ECO:0000256" key="5">
    <source>
        <dbReference type="SAM" id="SignalP"/>
    </source>
</evidence>
<accession>T0RVC9</accession>